<evidence type="ECO:0000256" key="3">
    <source>
        <dbReference type="ARBA" id="ARBA00022475"/>
    </source>
</evidence>
<dbReference type="PANTHER" id="PTHR32024:SF1">
    <property type="entry name" value="KTR SYSTEM POTASSIUM UPTAKE PROTEIN B"/>
    <property type="match status" value="1"/>
</dbReference>
<dbReference type="EMBL" id="CP001739">
    <property type="protein sequence ID" value="ACZ10390.1"/>
    <property type="molecule type" value="Genomic_DNA"/>
</dbReference>
<feature type="transmembrane region" description="Helical" evidence="8">
    <location>
        <begin position="75"/>
        <end position="98"/>
    </location>
</feature>
<evidence type="ECO:0000313" key="9">
    <source>
        <dbReference type="EMBL" id="ACZ10390.1"/>
    </source>
</evidence>
<feature type="transmembrane region" description="Helical" evidence="8">
    <location>
        <begin position="158"/>
        <end position="177"/>
    </location>
</feature>
<keyword evidence="4 8" id="KW-0812">Transmembrane</keyword>
<evidence type="ECO:0000256" key="5">
    <source>
        <dbReference type="ARBA" id="ARBA00022989"/>
    </source>
</evidence>
<dbReference type="GO" id="GO:0005886">
    <property type="term" value="C:plasma membrane"/>
    <property type="evidence" value="ECO:0007669"/>
    <property type="project" value="UniProtKB-SubCell"/>
</dbReference>
<keyword evidence="5 8" id="KW-1133">Transmembrane helix</keyword>
<dbReference type="GO" id="GO:0016787">
    <property type="term" value="F:hydrolase activity"/>
    <property type="evidence" value="ECO:0007669"/>
    <property type="project" value="UniProtKB-KW"/>
</dbReference>
<feature type="transmembrane region" description="Helical" evidence="8">
    <location>
        <begin position="129"/>
        <end position="149"/>
    </location>
</feature>
<dbReference type="eggNOG" id="COG0168">
    <property type="taxonomic scope" value="Bacteria"/>
</dbReference>
<dbReference type="GO" id="GO:0030001">
    <property type="term" value="P:metal ion transport"/>
    <property type="evidence" value="ECO:0007669"/>
    <property type="project" value="UniProtKB-ARBA"/>
</dbReference>
<dbReference type="InterPro" id="IPR003445">
    <property type="entry name" value="Cat_transpt"/>
</dbReference>
<dbReference type="EC" id="3.6.3.14" evidence="9"/>
<dbReference type="KEGG" id="str:Sterm_3556"/>
<dbReference type="Proteomes" id="UP000000845">
    <property type="component" value="Chromosome"/>
</dbReference>
<feature type="transmembrane region" description="Helical" evidence="8">
    <location>
        <begin position="12"/>
        <end position="34"/>
    </location>
</feature>
<evidence type="ECO:0000256" key="8">
    <source>
        <dbReference type="SAM" id="Phobius"/>
    </source>
</evidence>
<dbReference type="STRING" id="526218.Sterm_3556"/>
<sequence length="453" mass="50649">MAEKKKRMSPYSVLILSFLLIIIIGTTLLSLPVSSFPGKKLSMVDALFIATSAVTVTGLVITDINYTFTLFGKTVLIILVQLGGLGVMTFSSVIVLLLTRKIDYTAKKIIQKDLNYNTLFNIQAYIKNLIKIVFLIEFIGAFCLFFVFIKKFSFLKAVYYAAFHSISAFCNTGFSLFPDSLSAYRTNVPVNLIIPLLITLGSLGFTTLNSIYISLFPKFRSDNKRMHFTLTARLSVIVSLILIISGTVLTLLIEMSNPETLKNFVFHDKLLLSFFQSVSIRTAGFQTLNLIHMKNSTLILYMILMFIGASPGSTGGGIKTTTIAVITLGVFTTLSHRKNIEFHKREISWRIFNKAIALVFISVMYIFFTVFILSYIEKEQKFILLLFEVISAFGTAGLSLDITPVLSSFSKILISLTMFLGRVGPLTVAMALTMKRRKKGRYSYPVDKIQIGC</sequence>
<evidence type="ECO:0000256" key="4">
    <source>
        <dbReference type="ARBA" id="ARBA00022692"/>
    </source>
</evidence>
<evidence type="ECO:0000256" key="2">
    <source>
        <dbReference type="ARBA" id="ARBA00022448"/>
    </source>
</evidence>
<keyword evidence="7 8" id="KW-0472">Membrane</keyword>
<feature type="transmembrane region" description="Helical" evidence="8">
    <location>
        <begin position="382"/>
        <end position="400"/>
    </location>
</feature>
<evidence type="ECO:0000256" key="1">
    <source>
        <dbReference type="ARBA" id="ARBA00004651"/>
    </source>
</evidence>
<evidence type="ECO:0000256" key="7">
    <source>
        <dbReference type="ARBA" id="ARBA00023136"/>
    </source>
</evidence>
<gene>
    <name evidence="9" type="ordered locus">Sterm_3556</name>
</gene>
<feature type="transmembrane region" description="Helical" evidence="8">
    <location>
        <begin position="192"/>
        <end position="213"/>
    </location>
</feature>
<feature type="transmembrane region" description="Helical" evidence="8">
    <location>
        <begin position="234"/>
        <end position="253"/>
    </location>
</feature>
<keyword evidence="9" id="KW-0378">Hydrolase</keyword>
<evidence type="ECO:0000313" key="10">
    <source>
        <dbReference type="Proteomes" id="UP000000845"/>
    </source>
</evidence>
<proteinExistence type="predicted"/>
<organism evidence="9 10">
    <name type="scientific">Sebaldella termitidis (strain ATCC 33386 / NCTC 11300)</name>
    <dbReference type="NCBI Taxonomy" id="526218"/>
    <lineage>
        <taxon>Bacteria</taxon>
        <taxon>Fusobacteriati</taxon>
        <taxon>Fusobacteriota</taxon>
        <taxon>Fusobacteriia</taxon>
        <taxon>Fusobacteriales</taxon>
        <taxon>Leptotrichiaceae</taxon>
        <taxon>Sebaldella</taxon>
    </lineage>
</organism>
<feature type="transmembrane region" description="Helical" evidence="8">
    <location>
        <begin position="46"/>
        <end position="68"/>
    </location>
</feature>
<feature type="transmembrane region" description="Helical" evidence="8">
    <location>
        <begin position="298"/>
        <end position="331"/>
    </location>
</feature>
<keyword evidence="3" id="KW-1003">Cell membrane</keyword>
<dbReference type="AlphaFoldDB" id="D1ARA4"/>
<feature type="transmembrane region" description="Helical" evidence="8">
    <location>
        <begin position="412"/>
        <end position="432"/>
    </location>
</feature>
<evidence type="ECO:0000256" key="6">
    <source>
        <dbReference type="ARBA" id="ARBA00023065"/>
    </source>
</evidence>
<dbReference type="GO" id="GO:0008324">
    <property type="term" value="F:monoatomic cation transmembrane transporter activity"/>
    <property type="evidence" value="ECO:0007669"/>
    <property type="project" value="InterPro"/>
</dbReference>
<name>D1ARA4_SEBTE</name>
<keyword evidence="6" id="KW-0406">Ion transport</keyword>
<comment type="subcellular location">
    <subcellularLocation>
        <location evidence="1">Cell membrane</location>
        <topology evidence="1">Multi-pass membrane protein</topology>
    </subcellularLocation>
</comment>
<dbReference type="HOGENOM" id="CLU_026429_0_1_0"/>
<feature type="transmembrane region" description="Helical" evidence="8">
    <location>
        <begin position="351"/>
        <end position="375"/>
    </location>
</feature>
<reference evidence="9 10" key="2">
    <citation type="journal article" date="2010" name="Stand. Genomic Sci.">
        <title>Complete genome sequence of Sebaldella termitidis type strain (NCTC 11300).</title>
        <authorList>
            <person name="Harmon-Smith M."/>
            <person name="Celia L."/>
            <person name="Chertkov O."/>
            <person name="Lapidus A."/>
            <person name="Copeland A."/>
            <person name="Glavina Del Rio T."/>
            <person name="Nolan M."/>
            <person name="Lucas S."/>
            <person name="Tice H."/>
            <person name="Cheng J.F."/>
            <person name="Han C."/>
            <person name="Detter J.C."/>
            <person name="Bruce D."/>
            <person name="Goodwin L."/>
            <person name="Pitluck S."/>
            <person name="Pati A."/>
            <person name="Liolios K."/>
            <person name="Ivanova N."/>
            <person name="Mavromatis K."/>
            <person name="Mikhailova N."/>
            <person name="Chen A."/>
            <person name="Palaniappan K."/>
            <person name="Land M."/>
            <person name="Hauser L."/>
            <person name="Chang Y.J."/>
            <person name="Jeffries C.D."/>
            <person name="Brettin T."/>
            <person name="Goker M."/>
            <person name="Beck B."/>
            <person name="Bristow J."/>
            <person name="Eisen J.A."/>
            <person name="Markowitz V."/>
            <person name="Hugenholtz P."/>
            <person name="Kyrpides N.C."/>
            <person name="Klenk H.P."/>
            <person name="Chen F."/>
        </authorList>
    </citation>
    <scope>NUCLEOTIDE SEQUENCE [LARGE SCALE GENOMIC DNA]</scope>
    <source>
        <strain evidence="10">ATCC 33386 / NCTC 11300</strain>
    </source>
</reference>
<reference evidence="10" key="1">
    <citation type="submission" date="2009-09" db="EMBL/GenBank/DDBJ databases">
        <title>The complete chromosome of Sebaldella termitidis ATCC 33386.</title>
        <authorList>
            <consortium name="US DOE Joint Genome Institute (JGI-PGF)"/>
            <person name="Lucas S."/>
            <person name="Copeland A."/>
            <person name="Lapidus A."/>
            <person name="Glavina del Rio T."/>
            <person name="Dalin E."/>
            <person name="Tice H."/>
            <person name="Bruce D."/>
            <person name="Goodwin L."/>
            <person name="Pitluck S."/>
            <person name="Kyrpides N."/>
            <person name="Mavromatis K."/>
            <person name="Ivanova N."/>
            <person name="Mikhailova N."/>
            <person name="Sims D."/>
            <person name="Meincke L."/>
            <person name="Brettin T."/>
            <person name="Detter J.C."/>
            <person name="Han C."/>
            <person name="Larimer F."/>
            <person name="Land M."/>
            <person name="Hauser L."/>
            <person name="Markowitz V."/>
            <person name="Cheng J.F."/>
            <person name="Hugenholtz P."/>
            <person name="Woyke T."/>
            <person name="Wu D."/>
            <person name="Eisen J.A."/>
        </authorList>
    </citation>
    <scope>NUCLEOTIDE SEQUENCE [LARGE SCALE GENOMIC DNA]</scope>
    <source>
        <strain evidence="10">ATCC 33386 / NCTC 11300</strain>
    </source>
</reference>
<accession>D1ARA4</accession>
<protein>
    <submittedName>
        <fullName evidence="9">H(+)-transporting two-sector ATPase</fullName>
        <ecNumber evidence="9">3.6.3.14</ecNumber>
    </submittedName>
</protein>
<dbReference type="Pfam" id="PF02386">
    <property type="entry name" value="TrkH"/>
    <property type="match status" value="1"/>
</dbReference>
<dbReference type="PANTHER" id="PTHR32024">
    <property type="entry name" value="TRK SYSTEM POTASSIUM UPTAKE PROTEIN TRKG-RELATED"/>
    <property type="match status" value="1"/>
</dbReference>
<keyword evidence="2" id="KW-0813">Transport</keyword>
<keyword evidence="10" id="KW-1185">Reference proteome</keyword>